<dbReference type="AlphaFoldDB" id="A0A5E4X1Z8"/>
<accession>A0A5E4X1Z8</accession>
<reference evidence="2 3" key="1">
    <citation type="submission" date="2019-08" db="EMBL/GenBank/DDBJ databases">
        <authorList>
            <person name="Peeters C."/>
        </authorList>
    </citation>
    <scope>NUCLEOTIDE SEQUENCE [LARGE SCALE GENOMIC DNA]</scope>
    <source>
        <strain evidence="2 3">LMG 30175</strain>
    </source>
</reference>
<evidence type="ECO:0000259" key="1">
    <source>
        <dbReference type="Pfam" id="PF09361"/>
    </source>
</evidence>
<protein>
    <recommendedName>
        <fullName evidence="1">Phasin domain-containing protein</fullName>
    </recommendedName>
</protein>
<dbReference type="InterPro" id="IPR018968">
    <property type="entry name" value="Phasin"/>
</dbReference>
<keyword evidence="3" id="KW-1185">Reference proteome</keyword>
<proteinExistence type="predicted"/>
<gene>
    <name evidence="2" type="ORF">PTE30175_03520</name>
</gene>
<sequence length="166" mass="17993">MPFDVNALRDVQQANLNLGVSLSNLWLENMNRTRALALKEAHQGAASIQQTFAALAGAKDLASLAPLQIELAQKQMAQSGNFWQNFLTETQSNQQAILDDFRKAMQGWQASFSKALEPVADGTPTGLAYQPLSAATQHMFDLAKATLNLLQPQETKTPPAAKSRGA</sequence>
<dbReference type="EMBL" id="CABPRZ010000015">
    <property type="protein sequence ID" value="VVE30330.1"/>
    <property type="molecule type" value="Genomic_DNA"/>
</dbReference>
<dbReference type="RefSeq" id="WP_150698346.1">
    <property type="nucleotide sequence ID" value="NZ_CABPRZ010000015.1"/>
</dbReference>
<evidence type="ECO:0000313" key="3">
    <source>
        <dbReference type="Proteomes" id="UP000414233"/>
    </source>
</evidence>
<feature type="domain" description="Phasin" evidence="1">
    <location>
        <begin position="9"/>
        <end position="92"/>
    </location>
</feature>
<dbReference type="Pfam" id="PF09361">
    <property type="entry name" value="Phasin_2"/>
    <property type="match status" value="1"/>
</dbReference>
<organism evidence="2 3">
    <name type="scientific">Pandoraea terrae</name>
    <dbReference type="NCBI Taxonomy" id="1537710"/>
    <lineage>
        <taxon>Bacteria</taxon>
        <taxon>Pseudomonadati</taxon>
        <taxon>Pseudomonadota</taxon>
        <taxon>Betaproteobacteria</taxon>
        <taxon>Burkholderiales</taxon>
        <taxon>Burkholderiaceae</taxon>
        <taxon>Pandoraea</taxon>
    </lineage>
</organism>
<dbReference type="OrthoDB" id="8940657at2"/>
<evidence type="ECO:0000313" key="2">
    <source>
        <dbReference type="EMBL" id="VVE30330.1"/>
    </source>
</evidence>
<name>A0A5E4X1Z8_9BURK</name>
<dbReference type="Proteomes" id="UP000414233">
    <property type="component" value="Unassembled WGS sequence"/>
</dbReference>